<proteinExistence type="predicted"/>
<dbReference type="Proteomes" id="UP000032544">
    <property type="component" value="Unassembled WGS sequence"/>
</dbReference>
<dbReference type="AlphaFoldDB" id="A0A0D8J7I8"/>
<comment type="caution">
    <text evidence="1">The sequence shown here is derived from an EMBL/GenBank/DDBJ whole genome shotgun (WGS) entry which is preliminary data.</text>
</comment>
<organism evidence="1 2">
    <name type="scientific">Draconibacterium sediminis</name>
    <dbReference type="NCBI Taxonomy" id="1544798"/>
    <lineage>
        <taxon>Bacteria</taxon>
        <taxon>Pseudomonadati</taxon>
        <taxon>Bacteroidota</taxon>
        <taxon>Bacteroidia</taxon>
        <taxon>Marinilabiliales</taxon>
        <taxon>Prolixibacteraceae</taxon>
        <taxon>Draconibacterium</taxon>
    </lineage>
</organism>
<dbReference type="Gene3D" id="1.20.120.1490">
    <property type="match status" value="1"/>
</dbReference>
<evidence type="ECO:0008006" key="3">
    <source>
        <dbReference type="Google" id="ProtNLM"/>
    </source>
</evidence>
<dbReference type="STRING" id="1544798.LH29_16230"/>
<keyword evidence="2" id="KW-1185">Reference proteome</keyword>
<dbReference type="OrthoDB" id="792900at2"/>
<protein>
    <recommendedName>
        <fullName evidence="3">Periplasmic heavy metal sensor</fullName>
    </recommendedName>
</protein>
<sequence length="176" mass="20808">MATKNKYRILIWVIVILAATNLSMGISFWYHKQQDKKAAGTQQQVEMPSEQRTRFFREQLNLQPDQVDYFRELNRNYNRSARRISDQLSLLRVEMVEEMGKAETNTTKLHAISSEIGEMHKTLKDLTIDYYLDMKAVCDENQQEKLKEIFLSMTKLKEDVSLPQRGGRRFGRQNRE</sequence>
<dbReference type="RefSeq" id="WP_045031428.1">
    <property type="nucleotide sequence ID" value="NZ_JRHC01000004.1"/>
</dbReference>
<name>A0A0D8J7I8_9BACT</name>
<gene>
    <name evidence="1" type="ORF">LH29_16230</name>
</gene>
<evidence type="ECO:0000313" key="1">
    <source>
        <dbReference type="EMBL" id="KJF42945.1"/>
    </source>
</evidence>
<dbReference type="EMBL" id="JRHC01000004">
    <property type="protein sequence ID" value="KJF42945.1"/>
    <property type="molecule type" value="Genomic_DNA"/>
</dbReference>
<reference evidence="1 2" key="1">
    <citation type="submission" date="2014-09" db="EMBL/GenBank/DDBJ databases">
        <title>Draft Genome Sequence of Draconibacterium sp. JN14CK-3.</title>
        <authorList>
            <person name="Dong C."/>
            <person name="Lai Q."/>
            <person name="Shao Z."/>
        </authorList>
    </citation>
    <scope>NUCLEOTIDE SEQUENCE [LARGE SCALE GENOMIC DNA]</scope>
    <source>
        <strain evidence="1 2">JN14CK-3</strain>
    </source>
</reference>
<evidence type="ECO:0000313" key="2">
    <source>
        <dbReference type="Proteomes" id="UP000032544"/>
    </source>
</evidence>
<accession>A0A0D8J7I8</accession>